<dbReference type="STRING" id="983920.Y88_0344"/>
<dbReference type="eggNOG" id="COG2205">
    <property type="taxonomic scope" value="Bacteria"/>
</dbReference>
<keyword evidence="8 10" id="KW-1133">Transmembrane helix</keyword>
<dbReference type="PANTHER" id="PTHR45436">
    <property type="entry name" value="SENSOR HISTIDINE KINASE YKOH"/>
    <property type="match status" value="1"/>
</dbReference>
<gene>
    <name evidence="13" type="ORF">Y88_0344</name>
</gene>
<feature type="domain" description="HAMP" evidence="12">
    <location>
        <begin position="189"/>
        <end position="240"/>
    </location>
</feature>
<dbReference type="InParanoid" id="F1ZAS3"/>
<dbReference type="RefSeq" id="WP_008067056.1">
    <property type="nucleotide sequence ID" value="NZ_AQWK01000011.1"/>
</dbReference>
<dbReference type="PROSITE" id="PS50109">
    <property type="entry name" value="HIS_KIN"/>
    <property type="match status" value="1"/>
</dbReference>
<dbReference type="SUPFAM" id="SSF47384">
    <property type="entry name" value="Homodimeric domain of signal transducing histidine kinase"/>
    <property type="match status" value="1"/>
</dbReference>
<feature type="transmembrane region" description="Helical" evidence="10">
    <location>
        <begin position="171"/>
        <end position="192"/>
    </location>
</feature>
<evidence type="ECO:0000256" key="3">
    <source>
        <dbReference type="ARBA" id="ARBA00012438"/>
    </source>
</evidence>
<dbReference type="InterPro" id="IPR005467">
    <property type="entry name" value="His_kinase_dom"/>
</dbReference>
<evidence type="ECO:0000256" key="9">
    <source>
        <dbReference type="ARBA" id="ARBA00023012"/>
    </source>
</evidence>
<dbReference type="InterPro" id="IPR003661">
    <property type="entry name" value="HisK_dim/P_dom"/>
</dbReference>
<dbReference type="SMART" id="SM00387">
    <property type="entry name" value="HATPase_c"/>
    <property type="match status" value="1"/>
</dbReference>
<keyword evidence="9" id="KW-0902">Two-component regulatory system</keyword>
<dbReference type="EMBL" id="AEWJ01000043">
    <property type="protein sequence ID" value="EGD58290.1"/>
    <property type="molecule type" value="Genomic_DNA"/>
</dbReference>
<dbReference type="Gene3D" id="1.10.287.130">
    <property type="match status" value="1"/>
</dbReference>
<keyword evidence="10" id="KW-0472">Membrane</keyword>
<keyword evidence="6 10" id="KW-0812">Transmembrane</keyword>
<evidence type="ECO:0000259" key="11">
    <source>
        <dbReference type="PROSITE" id="PS50109"/>
    </source>
</evidence>
<evidence type="ECO:0000259" key="12">
    <source>
        <dbReference type="PROSITE" id="PS50885"/>
    </source>
</evidence>
<reference evidence="13 14" key="1">
    <citation type="journal article" date="2012" name="J. Bacteriol.">
        <title>Draft Genome Sequence of Novosphingobium nitrogenifigens Y88T.</title>
        <authorList>
            <person name="Strabala T.J."/>
            <person name="Macdonald L."/>
            <person name="Liu V."/>
            <person name="Smit A.M."/>
        </authorList>
    </citation>
    <scope>NUCLEOTIDE SEQUENCE [LARGE SCALE GENOMIC DNA]</scope>
    <source>
        <strain evidence="13 14">DSM 19370</strain>
    </source>
</reference>
<dbReference type="InterPro" id="IPR003660">
    <property type="entry name" value="HAMP_dom"/>
</dbReference>
<keyword evidence="4" id="KW-0597">Phosphoprotein</keyword>
<comment type="caution">
    <text evidence="13">The sequence shown here is derived from an EMBL/GenBank/DDBJ whole genome shotgun (WGS) entry which is preliminary data.</text>
</comment>
<dbReference type="PANTHER" id="PTHR45436:SF5">
    <property type="entry name" value="SENSOR HISTIDINE KINASE TRCS"/>
    <property type="match status" value="1"/>
</dbReference>
<evidence type="ECO:0000256" key="1">
    <source>
        <dbReference type="ARBA" id="ARBA00000085"/>
    </source>
</evidence>
<dbReference type="FunCoup" id="F1ZAS3">
    <property type="interactions" value="104"/>
</dbReference>
<evidence type="ECO:0000256" key="2">
    <source>
        <dbReference type="ARBA" id="ARBA00004370"/>
    </source>
</evidence>
<evidence type="ECO:0000256" key="8">
    <source>
        <dbReference type="ARBA" id="ARBA00022989"/>
    </source>
</evidence>
<feature type="domain" description="Histidine kinase" evidence="11">
    <location>
        <begin position="248"/>
        <end position="453"/>
    </location>
</feature>
<dbReference type="Proteomes" id="UP000004728">
    <property type="component" value="Unassembled WGS sequence"/>
</dbReference>
<dbReference type="InterPro" id="IPR050428">
    <property type="entry name" value="TCS_sensor_his_kinase"/>
</dbReference>
<evidence type="ECO:0000313" key="14">
    <source>
        <dbReference type="Proteomes" id="UP000004728"/>
    </source>
</evidence>
<keyword evidence="7 13" id="KW-0418">Kinase</keyword>
<evidence type="ECO:0000256" key="7">
    <source>
        <dbReference type="ARBA" id="ARBA00022777"/>
    </source>
</evidence>
<accession>F1ZAS3</accession>
<dbReference type="OrthoDB" id="9809567at2"/>
<dbReference type="InterPro" id="IPR036097">
    <property type="entry name" value="HisK_dim/P_sf"/>
</dbReference>
<dbReference type="PROSITE" id="PS50885">
    <property type="entry name" value="HAMP"/>
    <property type="match status" value="1"/>
</dbReference>
<evidence type="ECO:0000256" key="10">
    <source>
        <dbReference type="SAM" id="Phobius"/>
    </source>
</evidence>
<evidence type="ECO:0000256" key="4">
    <source>
        <dbReference type="ARBA" id="ARBA00022553"/>
    </source>
</evidence>
<dbReference type="InterPro" id="IPR003594">
    <property type="entry name" value="HATPase_dom"/>
</dbReference>
<dbReference type="SUPFAM" id="SSF55874">
    <property type="entry name" value="ATPase domain of HSP90 chaperone/DNA topoisomerase II/histidine kinase"/>
    <property type="match status" value="1"/>
</dbReference>
<sequence>MTAMSSGPASSLRLRFLFAILLWVALGIGGIWYSATRVFIKHIELQYHDELYGHVRELAGLVAVAPDGHIALSRPLSDPRYLEPMSGFYWQVTVDKGDTLRSASMLHGALDDNVAHSPQVIHMVDRGPTGPAITYGFTRLTPDGRVIHYVIATDKRYLDESIAHFTIELSLWLLALAVALIGTGVLAIAFVLKPLNRLGLAVAELRSGRREPLQGPFPTEISPLVDDLNAYIVENQAIIERARVQAGNLAHSLRTPLAVIIDEAEHLAANPATQEPGRNLLHQSEAMAQQIEFHLARARSAAMAKTSGHASPVPSIFLPLLSAMHKLHRDRTYVLHHPPGLSVRVAVDPSDLSELLSILLDNAGKWSRARILVTISTTPTHCTIGIADDGPGMTPEQIDGACAIGVRYDETRPGSGLGLAIARDIAEVYDIAFELVTPPTGGLDARLSIPLAP</sequence>
<organism evidence="13 14">
    <name type="scientific">Novosphingobium nitrogenifigens DSM 19370</name>
    <dbReference type="NCBI Taxonomy" id="983920"/>
    <lineage>
        <taxon>Bacteria</taxon>
        <taxon>Pseudomonadati</taxon>
        <taxon>Pseudomonadota</taxon>
        <taxon>Alphaproteobacteria</taxon>
        <taxon>Sphingomonadales</taxon>
        <taxon>Sphingomonadaceae</taxon>
        <taxon>Novosphingobium</taxon>
    </lineage>
</organism>
<dbReference type="InterPro" id="IPR036890">
    <property type="entry name" value="HATPase_C_sf"/>
</dbReference>
<dbReference type="CDD" id="cd00082">
    <property type="entry name" value="HisKA"/>
    <property type="match status" value="1"/>
</dbReference>
<dbReference type="GO" id="GO:0000155">
    <property type="term" value="F:phosphorelay sensor kinase activity"/>
    <property type="evidence" value="ECO:0007669"/>
    <property type="project" value="InterPro"/>
</dbReference>
<dbReference type="HOGENOM" id="CLU_000445_42_3_5"/>
<proteinExistence type="predicted"/>
<evidence type="ECO:0000256" key="6">
    <source>
        <dbReference type="ARBA" id="ARBA00022692"/>
    </source>
</evidence>
<feature type="transmembrane region" description="Helical" evidence="10">
    <location>
        <begin position="12"/>
        <end position="33"/>
    </location>
</feature>
<dbReference type="EC" id="2.7.13.3" evidence="3"/>
<evidence type="ECO:0000256" key="5">
    <source>
        <dbReference type="ARBA" id="ARBA00022679"/>
    </source>
</evidence>
<dbReference type="AlphaFoldDB" id="F1ZAS3"/>
<dbReference type="GO" id="GO:0005886">
    <property type="term" value="C:plasma membrane"/>
    <property type="evidence" value="ECO:0007669"/>
    <property type="project" value="TreeGrafter"/>
</dbReference>
<keyword evidence="14" id="KW-1185">Reference proteome</keyword>
<comment type="catalytic activity">
    <reaction evidence="1">
        <text>ATP + protein L-histidine = ADP + protein N-phospho-L-histidine.</text>
        <dbReference type="EC" id="2.7.13.3"/>
    </reaction>
</comment>
<comment type="subcellular location">
    <subcellularLocation>
        <location evidence="2">Membrane</location>
    </subcellularLocation>
</comment>
<evidence type="ECO:0000313" key="13">
    <source>
        <dbReference type="EMBL" id="EGD58290.1"/>
    </source>
</evidence>
<dbReference type="Pfam" id="PF02518">
    <property type="entry name" value="HATPase_c"/>
    <property type="match status" value="1"/>
</dbReference>
<keyword evidence="5" id="KW-0808">Transferase</keyword>
<name>F1ZAS3_9SPHN</name>
<protein>
    <recommendedName>
        <fullName evidence="3">histidine kinase</fullName>
        <ecNumber evidence="3">2.7.13.3</ecNumber>
    </recommendedName>
</protein>
<dbReference type="Gene3D" id="3.30.565.10">
    <property type="entry name" value="Histidine kinase-like ATPase, C-terminal domain"/>
    <property type="match status" value="1"/>
</dbReference>